<dbReference type="InterPro" id="IPR009057">
    <property type="entry name" value="Homeodomain-like_sf"/>
</dbReference>
<proteinExistence type="evidence at transcript level"/>
<feature type="region of interest" description="Disordered" evidence="6">
    <location>
        <begin position="89"/>
        <end position="111"/>
    </location>
</feature>
<evidence type="ECO:0000256" key="5">
    <source>
        <dbReference type="RuleBase" id="RU000682"/>
    </source>
</evidence>
<dbReference type="SUPFAM" id="SSF46689">
    <property type="entry name" value="Homeodomain-like"/>
    <property type="match status" value="1"/>
</dbReference>
<dbReference type="GeneID" id="100303537"/>
<dbReference type="CTD" id="619238"/>
<keyword evidence="3 4" id="KW-0539">Nucleus</keyword>
<evidence type="ECO:0000256" key="3">
    <source>
        <dbReference type="ARBA" id="ARBA00023242"/>
    </source>
</evidence>
<dbReference type="Gene3D" id="1.10.10.60">
    <property type="entry name" value="Homeodomain-like"/>
    <property type="match status" value="1"/>
</dbReference>
<dbReference type="KEGG" id="sko:100303537"/>
<dbReference type="PROSITE" id="PS00027">
    <property type="entry name" value="HOMEOBOX_1"/>
    <property type="match status" value="1"/>
</dbReference>
<dbReference type="GO" id="GO:0000978">
    <property type="term" value="F:RNA polymerase II cis-regulatory region sequence-specific DNA binding"/>
    <property type="evidence" value="ECO:0007669"/>
    <property type="project" value="TreeGrafter"/>
</dbReference>
<dbReference type="InterPro" id="IPR017970">
    <property type="entry name" value="Homeobox_CS"/>
</dbReference>
<evidence type="ECO:0000256" key="6">
    <source>
        <dbReference type="SAM" id="MobiDB-lite"/>
    </source>
</evidence>
<evidence type="ECO:0000256" key="4">
    <source>
        <dbReference type="PROSITE-ProRule" id="PRU00108"/>
    </source>
</evidence>
<dbReference type="GO" id="GO:0000981">
    <property type="term" value="F:DNA-binding transcription factor activity, RNA polymerase II-specific"/>
    <property type="evidence" value="ECO:0007669"/>
    <property type="project" value="InterPro"/>
</dbReference>
<dbReference type="PRINTS" id="PR00024">
    <property type="entry name" value="HOMEOBOX"/>
</dbReference>
<evidence type="ECO:0000256" key="1">
    <source>
        <dbReference type="ARBA" id="ARBA00023125"/>
    </source>
</evidence>
<keyword evidence="2 4" id="KW-0371">Homeobox</keyword>
<dbReference type="CDD" id="cd00086">
    <property type="entry name" value="homeodomain"/>
    <property type="match status" value="1"/>
</dbReference>
<feature type="compositionally biased region" description="Basic and acidic residues" evidence="6">
    <location>
        <begin position="90"/>
        <end position="108"/>
    </location>
</feature>
<dbReference type="GO" id="GO:0045944">
    <property type="term" value="P:positive regulation of transcription by RNA polymerase II"/>
    <property type="evidence" value="ECO:0007669"/>
    <property type="project" value="UniProtKB-ARBA"/>
</dbReference>
<dbReference type="EMBL" id="DQ985445">
    <property type="protein sequence ID" value="ABK00018.1"/>
    <property type="molecule type" value="mRNA"/>
</dbReference>
<dbReference type="Pfam" id="PF00046">
    <property type="entry name" value="Homeodomain"/>
    <property type="match status" value="1"/>
</dbReference>
<comment type="subcellular location">
    <subcellularLocation>
        <location evidence="4 5">Nucleus</location>
    </subcellularLocation>
</comment>
<sequence length="383" mass="42016">MDGGLELGFINTQPCMAEFLTSVGRNINESTYCSQSITHNSTSATDKNSVNISSCAQTTCSAPELQHTLQTKSNHVPSVKLPEYPWVEEPCSKTDEEGDDKSVNGKEAGHHRRVRTAFTNTQLLELEKEFHYNKYLCRPRRIEIASMLDLSERQVKVWFQNRRMKHKRQIMKAAVSGSPIPNNETQNSMVSATSSPSGSDQGKQGVNGNVNGLSPSPDSRSTPCVTSNDDGKQREPYLFTSNVCCANTVSPTSPSLNFASSAAPIHRNPETYTSFNYQPANNNCVIVSAPHTDGYLGRDSHGNVGNMAAAEYDTSSPTFRNVPGYGHQRSATDNRTTFSGNGRLVISSNHGDDDHSPSSLFTYNSYRAASNHHPYYVGNAVQF</sequence>
<dbReference type="PANTHER" id="PTHR45664">
    <property type="entry name" value="PROTEIN ZERKNUELLT 1-RELATED"/>
    <property type="match status" value="1"/>
</dbReference>
<reference evidence="10" key="2">
    <citation type="submission" date="2025-05" db="UniProtKB">
        <authorList>
            <consortium name="RefSeq"/>
        </authorList>
    </citation>
    <scope>IDENTIFICATION</scope>
</reference>
<dbReference type="SMART" id="SM00389">
    <property type="entry name" value="HOX"/>
    <property type="match status" value="1"/>
</dbReference>
<keyword evidence="9" id="KW-1185">Reference proteome</keyword>
<evidence type="ECO:0000259" key="7">
    <source>
        <dbReference type="PROSITE" id="PS50071"/>
    </source>
</evidence>
<dbReference type="GO" id="GO:0005634">
    <property type="term" value="C:nucleus"/>
    <property type="evidence" value="ECO:0007669"/>
    <property type="project" value="UniProtKB-SubCell"/>
</dbReference>
<evidence type="ECO:0000313" key="9">
    <source>
        <dbReference type="Proteomes" id="UP000694865"/>
    </source>
</evidence>
<keyword evidence="1 4" id="KW-0238">DNA-binding</keyword>
<gene>
    <name evidence="10" type="primary">hox2</name>
</gene>
<accession>A0FDP3</accession>
<dbReference type="InterPro" id="IPR001356">
    <property type="entry name" value="HD"/>
</dbReference>
<dbReference type="AlphaFoldDB" id="A0FDP3"/>
<dbReference type="RefSeq" id="NP_001158409.1">
    <property type="nucleotide sequence ID" value="NM_001164937.1"/>
</dbReference>
<dbReference type="PANTHER" id="PTHR45664:SF12">
    <property type="entry name" value="PANCREAS_DUODENUM HOMEOBOX PROTEIN 1"/>
    <property type="match status" value="1"/>
</dbReference>
<dbReference type="OrthoDB" id="6159439at2759"/>
<reference evidence="8 10" key="1">
    <citation type="journal article" date="2006" name="Integr. Comp. Biol.">
        <title>Hox gene expression in the hemichordate Saccoglossus kowalevskii and the evolution of deuterostome nervous systems.</title>
        <authorList>
            <person name="Aronowicz J."/>
            <person name="Lowe C.J."/>
        </authorList>
    </citation>
    <scope>NUCLEOTIDE SEQUENCE</scope>
</reference>
<organism evidence="8">
    <name type="scientific">Saccoglossus kowalevskii</name>
    <name type="common">Acorn worm</name>
    <dbReference type="NCBI Taxonomy" id="10224"/>
    <lineage>
        <taxon>Eukaryota</taxon>
        <taxon>Metazoa</taxon>
        <taxon>Hemichordata</taxon>
        <taxon>Enteropneusta</taxon>
        <taxon>Harrimaniidae</taxon>
        <taxon>Saccoglossus</taxon>
    </lineage>
</organism>
<feature type="region of interest" description="Disordered" evidence="6">
    <location>
        <begin position="173"/>
        <end position="232"/>
    </location>
</feature>
<feature type="domain" description="Homeobox" evidence="7">
    <location>
        <begin position="109"/>
        <end position="169"/>
    </location>
</feature>
<evidence type="ECO:0000313" key="8">
    <source>
        <dbReference type="EMBL" id="ABK00018.1"/>
    </source>
</evidence>
<feature type="DNA-binding region" description="Homeobox" evidence="4">
    <location>
        <begin position="111"/>
        <end position="170"/>
    </location>
</feature>
<feature type="compositionally biased region" description="Polar residues" evidence="6">
    <location>
        <begin position="179"/>
        <end position="204"/>
    </location>
</feature>
<feature type="compositionally biased region" description="Polar residues" evidence="6">
    <location>
        <begin position="213"/>
        <end position="228"/>
    </location>
</feature>
<dbReference type="PROSITE" id="PS50071">
    <property type="entry name" value="HOMEOBOX_2"/>
    <property type="match status" value="1"/>
</dbReference>
<evidence type="ECO:0000313" key="10">
    <source>
        <dbReference type="RefSeq" id="NP_001158409.1"/>
    </source>
</evidence>
<evidence type="ECO:0000256" key="2">
    <source>
        <dbReference type="ARBA" id="ARBA00023155"/>
    </source>
</evidence>
<name>A0FDP3_SACKO</name>
<dbReference type="GO" id="GO:0048513">
    <property type="term" value="P:animal organ development"/>
    <property type="evidence" value="ECO:0007669"/>
    <property type="project" value="UniProtKB-ARBA"/>
</dbReference>
<dbReference type="Proteomes" id="UP000694865">
    <property type="component" value="Unplaced"/>
</dbReference>
<dbReference type="FunFam" id="1.10.10.60:FF:000176">
    <property type="entry name" value="pancreas/duodenum homeobox protein 1"/>
    <property type="match status" value="1"/>
</dbReference>
<protein>
    <submittedName>
        <fullName evidence="10">Homeobox 2</fullName>
    </submittedName>
    <submittedName>
        <fullName evidence="8">Hox 2</fullName>
    </submittedName>
</protein>
<dbReference type="InterPro" id="IPR020479">
    <property type="entry name" value="HD_metazoa"/>
</dbReference>